<evidence type="ECO:0000256" key="5">
    <source>
        <dbReference type="ARBA" id="ARBA00022692"/>
    </source>
</evidence>
<feature type="transmembrane region" description="Helical" evidence="11">
    <location>
        <begin position="93"/>
        <end position="114"/>
    </location>
</feature>
<dbReference type="EMBL" id="UGHV01000001">
    <property type="protein sequence ID" value="STO97089.1"/>
    <property type="molecule type" value="Genomic_DNA"/>
</dbReference>
<dbReference type="GO" id="GO:0006508">
    <property type="term" value="P:proteolysis"/>
    <property type="evidence" value="ECO:0007669"/>
    <property type="project" value="UniProtKB-KW"/>
</dbReference>
<feature type="transmembrane region" description="Helical" evidence="11">
    <location>
        <begin position="279"/>
        <end position="300"/>
    </location>
</feature>
<proteinExistence type="inferred from homology"/>
<evidence type="ECO:0000256" key="1">
    <source>
        <dbReference type="ARBA" id="ARBA00001947"/>
    </source>
</evidence>
<feature type="transmembrane region" description="Helical" evidence="11">
    <location>
        <begin position="327"/>
        <end position="348"/>
    </location>
</feature>
<organism evidence="13 14">
    <name type="scientific">Helicobacter canis</name>
    <dbReference type="NCBI Taxonomy" id="29419"/>
    <lineage>
        <taxon>Bacteria</taxon>
        <taxon>Pseudomonadati</taxon>
        <taxon>Campylobacterota</taxon>
        <taxon>Epsilonproteobacteria</taxon>
        <taxon>Campylobacterales</taxon>
        <taxon>Helicobacteraceae</taxon>
        <taxon>Helicobacter</taxon>
    </lineage>
</organism>
<dbReference type="Gene3D" id="2.30.42.10">
    <property type="match status" value="1"/>
</dbReference>
<dbReference type="Pfam" id="PF02163">
    <property type="entry name" value="Peptidase_M50"/>
    <property type="match status" value="1"/>
</dbReference>
<dbReference type="InterPro" id="IPR041489">
    <property type="entry name" value="PDZ_6"/>
</dbReference>
<dbReference type="EC" id="3.4.24.-" evidence="11"/>
<dbReference type="SMART" id="SM00228">
    <property type="entry name" value="PDZ"/>
    <property type="match status" value="1"/>
</dbReference>
<evidence type="ECO:0000313" key="14">
    <source>
        <dbReference type="Proteomes" id="UP000254841"/>
    </source>
</evidence>
<comment type="subcellular location">
    <subcellularLocation>
        <location evidence="2">Membrane</location>
        <topology evidence="2">Multi-pass membrane protein</topology>
    </subcellularLocation>
</comment>
<dbReference type="CDD" id="cd23081">
    <property type="entry name" value="cpPDZ_EcRseP-like"/>
    <property type="match status" value="1"/>
</dbReference>
<evidence type="ECO:0000256" key="8">
    <source>
        <dbReference type="ARBA" id="ARBA00022989"/>
    </source>
</evidence>
<keyword evidence="8 11" id="KW-1133">Transmembrane helix</keyword>
<keyword evidence="5 11" id="KW-0812">Transmembrane</keyword>
<comment type="similarity">
    <text evidence="3 11">Belongs to the peptidase M50B family.</text>
</comment>
<keyword evidence="4 13" id="KW-0645">Protease</keyword>
<dbReference type="GO" id="GO:0004222">
    <property type="term" value="F:metalloendopeptidase activity"/>
    <property type="evidence" value="ECO:0007669"/>
    <property type="project" value="InterPro"/>
</dbReference>
<evidence type="ECO:0000256" key="4">
    <source>
        <dbReference type="ARBA" id="ARBA00022670"/>
    </source>
</evidence>
<keyword evidence="9 11" id="KW-0482">Metalloprotease</keyword>
<evidence type="ECO:0000256" key="2">
    <source>
        <dbReference type="ARBA" id="ARBA00004141"/>
    </source>
</evidence>
<evidence type="ECO:0000256" key="3">
    <source>
        <dbReference type="ARBA" id="ARBA00007931"/>
    </source>
</evidence>
<keyword evidence="6 11" id="KW-0378">Hydrolase</keyword>
<dbReference type="RefSeq" id="WP_115011359.1">
    <property type="nucleotide sequence ID" value="NZ_UGHV01000001.1"/>
</dbReference>
<comment type="cofactor">
    <cofactor evidence="1 11">
        <name>Zn(2+)</name>
        <dbReference type="ChEBI" id="CHEBI:29105"/>
    </cofactor>
</comment>
<dbReference type="PANTHER" id="PTHR42837:SF2">
    <property type="entry name" value="MEMBRANE METALLOPROTEASE ARASP2, CHLOROPLASTIC-RELATED"/>
    <property type="match status" value="1"/>
</dbReference>
<dbReference type="Pfam" id="PF17820">
    <property type="entry name" value="PDZ_6"/>
    <property type="match status" value="1"/>
</dbReference>
<evidence type="ECO:0000256" key="10">
    <source>
        <dbReference type="ARBA" id="ARBA00023136"/>
    </source>
</evidence>
<dbReference type="NCBIfam" id="TIGR00054">
    <property type="entry name" value="RIP metalloprotease RseP"/>
    <property type="match status" value="1"/>
</dbReference>
<dbReference type="InterPro" id="IPR004387">
    <property type="entry name" value="Pept_M50_Zn"/>
</dbReference>
<dbReference type="GO" id="GO:0046872">
    <property type="term" value="F:metal ion binding"/>
    <property type="evidence" value="ECO:0007669"/>
    <property type="project" value="UniProtKB-KW"/>
</dbReference>
<reference evidence="13 14" key="1">
    <citation type="submission" date="2018-06" db="EMBL/GenBank/DDBJ databases">
        <authorList>
            <consortium name="Pathogen Informatics"/>
            <person name="Doyle S."/>
        </authorList>
    </citation>
    <scope>NUCLEOTIDE SEQUENCE [LARGE SCALE GENOMIC DNA]</scope>
    <source>
        <strain evidence="13 14">NCTC12410</strain>
    </source>
</reference>
<keyword evidence="11" id="KW-0479">Metal-binding</keyword>
<feature type="domain" description="PDZ" evidence="12">
    <location>
        <begin position="112"/>
        <end position="185"/>
    </location>
</feature>
<gene>
    <name evidence="13" type="primary">mmpA</name>
    <name evidence="13" type="ORF">NCTC12410_00911</name>
</gene>
<protein>
    <recommendedName>
        <fullName evidence="11">Zinc metalloprotease</fullName>
        <ecNumber evidence="11">3.4.24.-</ecNumber>
    </recommendedName>
</protein>
<evidence type="ECO:0000256" key="9">
    <source>
        <dbReference type="ARBA" id="ARBA00023049"/>
    </source>
</evidence>
<dbReference type="InterPro" id="IPR008915">
    <property type="entry name" value="Peptidase_M50"/>
</dbReference>
<keyword evidence="10 11" id="KW-0472">Membrane</keyword>
<dbReference type="GO" id="GO:0016020">
    <property type="term" value="C:membrane"/>
    <property type="evidence" value="ECO:0007669"/>
    <property type="project" value="UniProtKB-SubCell"/>
</dbReference>
<name>A0A377J435_9HELI</name>
<dbReference type="CDD" id="cd06163">
    <property type="entry name" value="S2P-M50_PDZ_RseP-like"/>
    <property type="match status" value="1"/>
</dbReference>
<dbReference type="Proteomes" id="UP000254841">
    <property type="component" value="Unassembled WGS sequence"/>
</dbReference>
<accession>A0A377J435</accession>
<sequence length="360" mass="38664">MGILSAFLALCFLVFFHELGHFCAARLFGVKVEVFSIGFGKKLLSKHIGGTQYALSLIPLGGYVKLKGQDDLNPTSREIAPDSYTTKPPLVKITILSAGVMFNLLLAFLLYVAIGISGVKILLPIIGDVQNNSPAQKAGLLPNDRIVKVDSSPIASWEQLSAMIAQATPSHSSFAPLTLTIQREGKLESIFITPESSSYRNVFGDTLYRPMIGIVAKGEIGIEHLGLVASVQFAAQEVAKASVLIFESLKRLIVGLIPLGELSGVIGIVDVMAEVAPSGFYAFAMLMALISVNLAIINLLPIPALDGGQIVFVCYEALMKRQMSDKVLYALTLLGWGVLLGLLALGVYNDIVRIATRTMQ</sequence>
<dbReference type="AlphaFoldDB" id="A0A377J435"/>
<evidence type="ECO:0000256" key="11">
    <source>
        <dbReference type="RuleBase" id="RU362031"/>
    </source>
</evidence>
<dbReference type="OrthoDB" id="9782003at2"/>
<evidence type="ECO:0000256" key="6">
    <source>
        <dbReference type="ARBA" id="ARBA00022801"/>
    </source>
</evidence>
<dbReference type="InterPro" id="IPR001478">
    <property type="entry name" value="PDZ"/>
</dbReference>
<keyword evidence="7 11" id="KW-0862">Zinc</keyword>
<evidence type="ECO:0000259" key="12">
    <source>
        <dbReference type="SMART" id="SM00228"/>
    </source>
</evidence>
<evidence type="ECO:0000313" key="13">
    <source>
        <dbReference type="EMBL" id="STO97089.1"/>
    </source>
</evidence>
<dbReference type="PANTHER" id="PTHR42837">
    <property type="entry name" value="REGULATOR OF SIGMA-E PROTEASE RSEP"/>
    <property type="match status" value="1"/>
</dbReference>
<evidence type="ECO:0000256" key="7">
    <source>
        <dbReference type="ARBA" id="ARBA00022833"/>
    </source>
</evidence>
<dbReference type="InterPro" id="IPR036034">
    <property type="entry name" value="PDZ_sf"/>
</dbReference>
<dbReference type="SUPFAM" id="SSF50156">
    <property type="entry name" value="PDZ domain-like"/>
    <property type="match status" value="1"/>
</dbReference>